<dbReference type="Proteomes" id="UP000778951">
    <property type="component" value="Unassembled WGS sequence"/>
</dbReference>
<dbReference type="InterPro" id="IPR004919">
    <property type="entry name" value="GmrSD_N"/>
</dbReference>
<evidence type="ECO:0000313" key="3">
    <source>
        <dbReference type="Proteomes" id="UP000778951"/>
    </source>
</evidence>
<reference evidence="2" key="1">
    <citation type="submission" date="2020-03" db="EMBL/GenBank/DDBJ databases">
        <title>Spirochaetal bacteria isolated from arthropods constitute a novel genus Entomospira genus novum within the order Spirochaetales.</title>
        <authorList>
            <person name="Grana-Miraglia L."/>
            <person name="Sikutova S."/>
            <person name="Fingerle V."/>
            <person name="Sing A."/>
            <person name="Castillo-Ramirez S."/>
            <person name="Margos G."/>
            <person name="Rudolf I."/>
        </authorList>
    </citation>
    <scope>NUCLEOTIDE SEQUENCE</scope>
    <source>
        <strain evidence="2">BR149</strain>
    </source>
</reference>
<gene>
    <name evidence="2" type="ORF">HCT48_01545</name>
</gene>
<protein>
    <submittedName>
        <fullName evidence="2">DUF262 domain-containing protein</fullName>
    </submittedName>
</protein>
<feature type="domain" description="GmrSD restriction endonucleases N-terminal" evidence="1">
    <location>
        <begin position="11"/>
        <end position="223"/>
    </location>
</feature>
<dbReference type="EMBL" id="JAATLM010000001">
    <property type="protein sequence ID" value="NIZ68905.1"/>
    <property type="molecule type" value="Genomic_DNA"/>
</dbReference>
<dbReference type="AlphaFoldDB" id="A0A968GJC4"/>
<proteinExistence type="predicted"/>
<evidence type="ECO:0000259" key="1">
    <source>
        <dbReference type="Pfam" id="PF03235"/>
    </source>
</evidence>
<evidence type="ECO:0000313" key="2">
    <source>
        <dbReference type="EMBL" id="NIZ68905.1"/>
    </source>
</evidence>
<comment type="caution">
    <text evidence="2">The sequence shown here is derived from an EMBL/GenBank/DDBJ whole genome shotgun (WGS) entry which is preliminary data.</text>
</comment>
<organism evidence="2 3">
    <name type="scientific">Entomospira culicis</name>
    <dbReference type="NCBI Taxonomy" id="2719989"/>
    <lineage>
        <taxon>Bacteria</taxon>
        <taxon>Pseudomonadati</taxon>
        <taxon>Spirochaetota</taxon>
        <taxon>Spirochaetia</taxon>
        <taxon>Spirochaetales</taxon>
        <taxon>Spirochaetaceae</taxon>
        <taxon>Entomospira</taxon>
    </lineage>
</organism>
<accession>A0A968GJC4</accession>
<dbReference type="RefSeq" id="WP_167695018.1">
    <property type="nucleotide sequence ID" value="NZ_CP118181.1"/>
</dbReference>
<keyword evidence="3" id="KW-1185">Reference proteome</keyword>
<sequence>MSDNQRMTLLELLAKQEVVIPRIQRDYAQGRESEKIDSIRNKFLSDLKEALLHDDKSLDLNFIYGKTVNDSFLPVDGQQRLTTVWLLHLYLYSRAGNSEALEKLKKFSYETRETSKAFLKELVEHHADMHHEAPPSEAIVDSHWFSHDWAFDPSVQSVLVMLDAIHKHFAESDLQTLIAGLESGKVYFFYLPIAEIGSPDDLYIKLNARGKMLSSFENVKAILVGQAQEHLDKDDFTKNMDGIWTDYFWSRSKEKFDEDFARFLEVLFHNYGVIDTYGNKDWWYTLSNETTLAKIDAPFLTTLYHTLNFLCKVDKDEKLNAKIDPFILPKEEINIERRYMFFVLSEYARQAKDKAVDLWADGLAHQWFRVMNNLVYNSYTTVFREDDERVKTFSNVLAEIKNLSEHWDGILAYISDSKHKIGALNQEQVKEERIKASIILHHPEKEAFATAIYAAEKHRYFGGQIRAALYLAGDKDKPEALALATFNKYWATLSQLFKDSVEQEAQAMHVLRSALLTFGNDCYYRPSEYIQYMFYSTNPRETNSLRALFADEAKRKYTLPLLDVLQKKSLADIIENHLVDPATKRNDWQYCLVKYPQLFRHLHPTHMYADFYTHVNRFLLLSKKTGGGYCHSVFLAALEDELNTSAIKQNLHVEYWFKSGAKDYHNLVFPKENGWDRKGWVVYDYIEKQFIILHHNKKGDEEELWRSTSDDPISETVAYIEENIKLFRK</sequence>
<name>A0A968GJC4_9SPIO</name>
<dbReference type="Pfam" id="PF03235">
    <property type="entry name" value="GmrSD_N"/>
    <property type="match status" value="1"/>
</dbReference>